<accession>F4PY20</accession>
<proteinExistence type="predicted"/>
<name>F4PY20_CACFS</name>
<dbReference type="EMBL" id="GL883014">
    <property type="protein sequence ID" value="EGG19680.1"/>
    <property type="molecule type" value="Genomic_DNA"/>
</dbReference>
<dbReference type="Proteomes" id="UP000007797">
    <property type="component" value="Unassembled WGS sequence"/>
</dbReference>
<sequence length="424" mass="49299">MMMMEKINLLFRSTIDLSSFKQITEFYNLNRRMVRLLLLCFGIEYLIKHRYFKALRDEVSKIDIADTLTGQLLGAEEGNTTRQILTHIYDLANNSSLVCQRLARSQLFINQLIETLHTITQERYQAIKRSGPSNQYQIDINFYPFMMNDCERRIMKIFSLVLPHCEFIKDIPIDLILEYADEYGLPTEIRIGKHLAHSIVSNYNNRDLAVYYFQHRVSSLFLKLLRNKVRNEFEVIEKAAIIMFGHVGHSQIDESNMILDKLEKEQAHLLLSTVSGSYINKIGNIVSRPIDKFIVDHGILLKQLVFRNMVSLSYGLTYGWINKGVGDGGIGDRSILSMGLMFAAAESVRVILQYQVKAIERIHPGRMMVLLDSALYIAPRCTYFFGWFNWRPYLLSKCVNIFSSHFDKHVQNAQSRLYDNMLYK</sequence>
<dbReference type="GeneID" id="14871505"/>
<evidence type="ECO:0000313" key="1">
    <source>
        <dbReference type="EMBL" id="EGG19680.1"/>
    </source>
</evidence>
<evidence type="ECO:0000313" key="2">
    <source>
        <dbReference type="Proteomes" id="UP000007797"/>
    </source>
</evidence>
<dbReference type="AlphaFoldDB" id="F4PY20"/>
<organism evidence="1 2">
    <name type="scientific">Cavenderia fasciculata</name>
    <name type="common">Slime mold</name>
    <name type="synonym">Dictyostelium fasciculatum</name>
    <dbReference type="NCBI Taxonomy" id="261658"/>
    <lineage>
        <taxon>Eukaryota</taxon>
        <taxon>Amoebozoa</taxon>
        <taxon>Evosea</taxon>
        <taxon>Eumycetozoa</taxon>
        <taxon>Dictyostelia</taxon>
        <taxon>Acytosteliales</taxon>
        <taxon>Cavenderiaceae</taxon>
        <taxon>Cavenderia</taxon>
    </lineage>
</organism>
<gene>
    <name evidence="1" type="ORF">DFA_00258</name>
</gene>
<dbReference type="KEGG" id="dfa:DFA_00258"/>
<keyword evidence="2" id="KW-1185">Reference proteome</keyword>
<reference evidence="2" key="1">
    <citation type="journal article" date="2011" name="Genome Res.">
        <title>Phylogeny-wide analysis of social amoeba genomes highlights ancient origins for complex intercellular communication.</title>
        <authorList>
            <person name="Heidel A.J."/>
            <person name="Lawal H.M."/>
            <person name="Felder M."/>
            <person name="Schilde C."/>
            <person name="Helps N.R."/>
            <person name="Tunggal B."/>
            <person name="Rivero F."/>
            <person name="John U."/>
            <person name="Schleicher M."/>
            <person name="Eichinger L."/>
            <person name="Platzer M."/>
            <person name="Noegel A.A."/>
            <person name="Schaap P."/>
            <person name="Gloeckner G."/>
        </authorList>
    </citation>
    <scope>NUCLEOTIDE SEQUENCE [LARGE SCALE GENOMIC DNA]</scope>
    <source>
        <strain evidence="2">SH3</strain>
    </source>
</reference>
<protein>
    <submittedName>
        <fullName evidence="1">Uncharacterized protein</fullName>
    </submittedName>
</protein>
<dbReference type="RefSeq" id="XP_004357974.1">
    <property type="nucleotide sequence ID" value="XM_004357917.1"/>
</dbReference>